<evidence type="ECO:0000256" key="1">
    <source>
        <dbReference type="ARBA" id="ARBA00023125"/>
    </source>
</evidence>
<dbReference type="Proteomes" id="UP000591735">
    <property type="component" value="Unassembled WGS sequence"/>
</dbReference>
<name>A0A840U2V5_9GAMM</name>
<organism evidence="3 4">
    <name type="scientific">Marinobacter oulmenensis</name>
    <dbReference type="NCBI Taxonomy" id="643747"/>
    <lineage>
        <taxon>Bacteria</taxon>
        <taxon>Pseudomonadati</taxon>
        <taxon>Pseudomonadota</taxon>
        <taxon>Gammaproteobacteria</taxon>
        <taxon>Pseudomonadales</taxon>
        <taxon>Marinobacteraceae</taxon>
        <taxon>Marinobacter</taxon>
    </lineage>
</organism>
<dbReference type="Gene3D" id="1.10.1660.10">
    <property type="match status" value="1"/>
</dbReference>
<sequence>MKIGEISEKSGIPVETIRYYEKIGLLPAPERQDNGYRAYRQAHLDRLLFIRRCRGLDMAQDEIRQLIQLADNPDADCSDVDALLTRHLSHVRERLQELANLEATLERLQQACSHGRTVAECGILEGLTSELGDPGGAGADNHIPGTHGPG</sequence>
<evidence type="ECO:0000313" key="3">
    <source>
        <dbReference type="EMBL" id="MBB5320034.1"/>
    </source>
</evidence>
<comment type="caution">
    <text evidence="3">The sequence shown here is derived from an EMBL/GenBank/DDBJ whole genome shotgun (WGS) entry which is preliminary data.</text>
</comment>
<dbReference type="GO" id="GO:0003700">
    <property type="term" value="F:DNA-binding transcription factor activity"/>
    <property type="evidence" value="ECO:0007669"/>
    <property type="project" value="InterPro"/>
</dbReference>
<dbReference type="SMART" id="SM00422">
    <property type="entry name" value="HTH_MERR"/>
    <property type="match status" value="1"/>
</dbReference>
<proteinExistence type="predicted"/>
<dbReference type="InterPro" id="IPR000551">
    <property type="entry name" value="MerR-type_HTH_dom"/>
</dbReference>
<evidence type="ECO:0000313" key="4">
    <source>
        <dbReference type="Proteomes" id="UP000591735"/>
    </source>
</evidence>
<reference evidence="3 4" key="1">
    <citation type="submission" date="2020-08" db="EMBL/GenBank/DDBJ databases">
        <title>Genomic Encyclopedia of Type Strains, Phase IV (KMG-IV): sequencing the most valuable type-strain genomes for metagenomic binning, comparative biology and taxonomic classification.</title>
        <authorList>
            <person name="Goeker M."/>
        </authorList>
    </citation>
    <scope>NUCLEOTIDE SEQUENCE [LARGE SCALE GENOMIC DNA]</scope>
    <source>
        <strain evidence="3 4">DSM 22359</strain>
    </source>
</reference>
<accession>A0A840U2V5</accession>
<protein>
    <submittedName>
        <fullName evidence="3">Cd(II)/Pb(II)-responsive transcriptional regulator</fullName>
    </submittedName>
</protein>
<dbReference type="EMBL" id="JACHFE010000001">
    <property type="protein sequence ID" value="MBB5320034.1"/>
    <property type="molecule type" value="Genomic_DNA"/>
</dbReference>
<dbReference type="SUPFAM" id="SSF46955">
    <property type="entry name" value="Putative DNA-binding domain"/>
    <property type="match status" value="1"/>
</dbReference>
<dbReference type="PANTHER" id="PTHR30204:SF92">
    <property type="entry name" value="HTH-TYPE TRANSCRIPTIONAL REGULATOR ZNTR"/>
    <property type="match status" value="1"/>
</dbReference>
<dbReference type="CDD" id="cd04784">
    <property type="entry name" value="HTH_CadR-PbrR"/>
    <property type="match status" value="1"/>
</dbReference>
<dbReference type="GO" id="GO:0046872">
    <property type="term" value="F:metal ion binding"/>
    <property type="evidence" value="ECO:0007669"/>
    <property type="project" value="InterPro"/>
</dbReference>
<feature type="domain" description="HTH merR-type" evidence="2">
    <location>
        <begin position="1"/>
        <end position="69"/>
    </location>
</feature>
<dbReference type="PRINTS" id="PR00040">
    <property type="entry name" value="HTHMERR"/>
</dbReference>
<dbReference type="RefSeq" id="WP_183699420.1">
    <property type="nucleotide sequence ID" value="NZ_JACHFE010000001.1"/>
</dbReference>
<dbReference type="PROSITE" id="PS50937">
    <property type="entry name" value="HTH_MERR_2"/>
    <property type="match status" value="1"/>
</dbReference>
<keyword evidence="1" id="KW-0238">DNA-binding</keyword>
<dbReference type="GO" id="GO:0003677">
    <property type="term" value="F:DNA binding"/>
    <property type="evidence" value="ECO:0007669"/>
    <property type="project" value="UniProtKB-KW"/>
</dbReference>
<dbReference type="PANTHER" id="PTHR30204">
    <property type="entry name" value="REDOX-CYCLING DRUG-SENSING TRANSCRIPTIONAL ACTIVATOR SOXR"/>
    <property type="match status" value="1"/>
</dbReference>
<dbReference type="AlphaFoldDB" id="A0A840U2V5"/>
<dbReference type="Pfam" id="PF13411">
    <property type="entry name" value="MerR_1"/>
    <property type="match status" value="1"/>
</dbReference>
<dbReference type="InterPro" id="IPR011791">
    <property type="entry name" value="CadR-PbrR"/>
</dbReference>
<gene>
    <name evidence="3" type="ORF">HNR38_000502</name>
</gene>
<dbReference type="InterPro" id="IPR047057">
    <property type="entry name" value="MerR_fam"/>
</dbReference>
<dbReference type="InterPro" id="IPR009061">
    <property type="entry name" value="DNA-bd_dom_put_sf"/>
</dbReference>
<evidence type="ECO:0000259" key="2">
    <source>
        <dbReference type="PROSITE" id="PS50937"/>
    </source>
</evidence>
<keyword evidence="4" id="KW-1185">Reference proteome</keyword>
<dbReference type="GO" id="GO:0045893">
    <property type="term" value="P:positive regulation of DNA-templated transcription"/>
    <property type="evidence" value="ECO:0007669"/>
    <property type="project" value="InterPro"/>
</dbReference>
<dbReference type="NCBIfam" id="TIGR02047">
    <property type="entry name" value="CadR-PbrR"/>
    <property type="match status" value="1"/>
</dbReference>